<dbReference type="PIRSF" id="PIRSF005067">
    <property type="entry name" value="Tma_RNA-bind_prd"/>
    <property type="match status" value="1"/>
</dbReference>
<dbReference type="InterPro" id="IPR004521">
    <property type="entry name" value="Uncharacterised_CHP00451"/>
</dbReference>
<name>A0A812F667_9ARCH</name>
<dbReference type="InterPro" id="IPR015947">
    <property type="entry name" value="PUA-like_sf"/>
</dbReference>
<dbReference type="CDD" id="cd21154">
    <property type="entry name" value="PUA_MJ1432-like"/>
    <property type="match status" value="1"/>
</dbReference>
<organism evidence="2 3">
    <name type="scientific">Candidatus Nitrosotenuis uzonensis</name>
    <dbReference type="NCBI Taxonomy" id="1407055"/>
    <lineage>
        <taxon>Archaea</taxon>
        <taxon>Nitrososphaerota</taxon>
        <taxon>Candidatus Nitrosotenuis</taxon>
    </lineage>
</organism>
<dbReference type="InterPro" id="IPR016437">
    <property type="entry name" value="MCT-1/Tma20"/>
</dbReference>
<evidence type="ECO:0000259" key="1">
    <source>
        <dbReference type="SMART" id="SM00359"/>
    </source>
</evidence>
<dbReference type="GO" id="GO:0003723">
    <property type="term" value="F:RNA binding"/>
    <property type="evidence" value="ECO:0007669"/>
    <property type="project" value="InterPro"/>
</dbReference>
<gene>
    <name evidence="2" type="ORF">NUZ5A_51123</name>
</gene>
<dbReference type="RefSeq" id="WP_205100448.1">
    <property type="nucleotide sequence ID" value="NZ_CAJNAQ010000005.1"/>
</dbReference>
<accession>A0A812F667</accession>
<feature type="domain" description="PUA" evidence="1">
    <location>
        <begin position="72"/>
        <end position="146"/>
    </location>
</feature>
<reference evidence="2" key="1">
    <citation type="submission" date="2021-02" db="EMBL/GenBank/DDBJ databases">
        <authorList>
            <person name="Han P."/>
        </authorList>
    </citation>
    <scope>NUCLEOTIDE SEQUENCE</scope>
    <source>
        <strain evidence="2">Candidatus Nitrosotenuis uzonensis 5A</strain>
    </source>
</reference>
<protein>
    <submittedName>
        <fullName evidence="2">Putative PUA domain containing protein</fullName>
    </submittedName>
</protein>
<dbReference type="SMART" id="SM00359">
    <property type="entry name" value="PUA"/>
    <property type="match status" value="1"/>
</dbReference>
<sequence length="158" mass="17739">MKSNLISKTDTANVLREISSQWKVELPKIKNLKIYEIDENSQILVGEGITAIKRGQSYLPFLSDVKILQMFPSVTVDMGAVKFMCDGANVMRPGIRSFTEFEKGSIVCVVEESQKKFLAVGRALVSSQEMAAMSKGVVVENLHYVSDRFWEIKKSLKD</sequence>
<dbReference type="GO" id="GO:0001731">
    <property type="term" value="P:formation of translation preinitiation complex"/>
    <property type="evidence" value="ECO:0007669"/>
    <property type="project" value="TreeGrafter"/>
</dbReference>
<dbReference type="PANTHER" id="PTHR22798:SF0">
    <property type="entry name" value="MALIGNANT T-CELL-AMPLIFIED SEQUENCE 1"/>
    <property type="match status" value="1"/>
</dbReference>
<evidence type="ECO:0000313" key="2">
    <source>
        <dbReference type="EMBL" id="CAE6501157.1"/>
    </source>
</evidence>
<dbReference type="Proteomes" id="UP000655759">
    <property type="component" value="Unassembled WGS sequence"/>
</dbReference>
<dbReference type="AlphaFoldDB" id="A0A812F667"/>
<dbReference type="Pfam" id="PF01472">
    <property type="entry name" value="PUA"/>
    <property type="match status" value="1"/>
</dbReference>
<dbReference type="NCBIfam" id="TIGR00451">
    <property type="entry name" value="unchar_dom_2"/>
    <property type="match status" value="1"/>
</dbReference>
<dbReference type="PROSITE" id="PS50890">
    <property type="entry name" value="PUA"/>
    <property type="match status" value="1"/>
</dbReference>
<dbReference type="SUPFAM" id="SSF88697">
    <property type="entry name" value="PUA domain-like"/>
    <property type="match status" value="1"/>
</dbReference>
<dbReference type="EMBL" id="CAJNAQ010000005">
    <property type="protein sequence ID" value="CAE6501157.1"/>
    <property type="molecule type" value="Genomic_DNA"/>
</dbReference>
<proteinExistence type="predicted"/>
<dbReference type="Gene3D" id="2.30.130.10">
    <property type="entry name" value="PUA domain"/>
    <property type="match status" value="1"/>
</dbReference>
<dbReference type="PANTHER" id="PTHR22798">
    <property type="entry name" value="MCT-1 PROTEIN"/>
    <property type="match status" value="1"/>
</dbReference>
<evidence type="ECO:0000313" key="3">
    <source>
        <dbReference type="Proteomes" id="UP000655759"/>
    </source>
</evidence>
<dbReference type="InterPro" id="IPR036974">
    <property type="entry name" value="PUA_sf"/>
</dbReference>
<dbReference type="InterPro" id="IPR002478">
    <property type="entry name" value="PUA"/>
</dbReference>
<comment type="caution">
    <text evidence="2">The sequence shown here is derived from an EMBL/GenBank/DDBJ whole genome shotgun (WGS) entry which is preliminary data.</text>
</comment>